<reference evidence="4" key="2">
    <citation type="submission" date="2019-10" db="EMBL/GenBank/DDBJ databases">
        <authorList>
            <consortium name="NCBI Genome Project"/>
        </authorList>
    </citation>
    <scope>NUCLEOTIDE SEQUENCE</scope>
    <source>
        <strain evidence="4">NI907</strain>
    </source>
</reference>
<dbReference type="SUPFAM" id="SSF47616">
    <property type="entry name" value="GST C-terminal domain-like"/>
    <property type="match status" value="1"/>
</dbReference>
<dbReference type="OrthoDB" id="3587182at2759"/>
<sequence>MAVSKTLSFPHLLYVYPWMPFPRRVIIYLREKGIHNAVEIVPIDFSSQTALLDKHKNYPLKPPGSLPILVLPTRDGSPPVKIGQSMAILNYLEDMCAAGKLEHSDKNPGGMRGPEDPVARARVVEMTTLAEELSATWNPVRTFGTAAGTMELPGAAREMLRWVKRALAAVETMLSEDRERQAAHQCSALMATGGAAVNLADVVLFQFLEFVDDCYGLDITVGSGEVVTDVYGRQVKDSFPMLVEFYAEFKKRDSAKRVEAAGEKPPAWALDVMTKWADGVL</sequence>
<dbReference type="Proteomes" id="UP000515153">
    <property type="component" value="Chromosome VII"/>
</dbReference>
<reference evidence="3 4" key="1">
    <citation type="journal article" date="2019" name="Mol. Biol. Evol.">
        <title>Blast fungal genomes show frequent chromosomal changes, gene gains and losses, and effector gene turnover.</title>
        <authorList>
            <person name="Gomez Luciano L.B."/>
            <person name="Jason Tsai I."/>
            <person name="Chuma I."/>
            <person name="Tosa Y."/>
            <person name="Chen Y.H."/>
            <person name="Li J.Y."/>
            <person name="Li M.Y."/>
            <person name="Jade Lu M.Y."/>
            <person name="Nakayashiki H."/>
            <person name="Li W.H."/>
        </authorList>
    </citation>
    <scope>NUCLEOTIDE SEQUENCE [LARGE SCALE GENOMIC DNA]</scope>
    <source>
        <strain evidence="3 4">NI907</strain>
    </source>
</reference>
<comment type="similarity">
    <text evidence="1">Belongs to the GST superfamily.</text>
</comment>
<dbReference type="AlphaFoldDB" id="A0A6P8AYM6"/>
<evidence type="ECO:0000256" key="1">
    <source>
        <dbReference type="ARBA" id="ARBA00007409"/>
    </source>
</evidence>
<dbReference type="InterPro" id="IPR036282">
    <property type="entry name" value="Glutathione-S-Trfase_C_sf"/>
</dbReference>
<dbReference type="SUPFAM" id="SSF52833">
    <property type="entry name" value="Thioredoxin-like"/>
    <property type="match status" value="1"/>
</dbReference>
<reference evidence="4" key="3">
    <citation type="submission" date="2025-08" db="UniProtKB">
        <authorList>
            <consortium name="RefSeq"/>
        </authorList>
    </citation>
    <scope>IDENTIFICATION</scope>
    <source>
        <strain evidence="4">NI907</strain>
    </source>
</reference>
<dbReference type="PROSITE" id="PS50404">
    <property type="entry name" value="GST_NTER"/>
    <property type="match status" value="1"/>
</dbReference>
<feature type="domain" description="GST N-terminal" evidence="2">
    <location>
        <begin position="9"/>
        <end position="100"/>
    </location>
</feature>
<protein>
    <recommendedName>
        <fullName evidence="2">GST N-terminal domain-containing protein</fullName>
    </recommendedName>
</protein>
<name>A0A6P8AYM6_PYRGI</name>
<dbReference type="Gene3D" id="1.20.1050.10">
    <property type="match status" value="1"/>
</dbReference>
<dbReference type="InterPro" id="IPR036249">
    <property type="entry name" value="Thioredoxin-like_sf"/>
</dbReference>
<organism evidence="3 4">
    <name type="scientific">Pyricularia grisea</name>
    <name type="common">Crabgrass-specific blast fungus</name>
    <name type="synonym">Magnaporthe grisea</name>
    <dbReference type="NCBI Taxonomy" id="148305"/>
    <lineage>
        <taxon>Eukaryota</taxon>
        <taxon>Fungi</taxon>
        <taxon>Dikarya</taxon>
        <taxon>Ascomycota</taxon>
        <taxon>Pezizomycotina</taxon>
        <taxon>Sordariomycetes</taxon>
        <taxon>Sordariomycetidae</taxon>
        <taxon>Magnaporthales</taxon>
        <taxon>Pyriculariaceae</taxon>
        <taxon>Pyricularia</taxon>
    </lineage>
</organism>
<dbReference type="RefSeq" id="XP_030980018.1">
    <property type="nucleotide sequence ID" value="XM_031130495.1"/>
</dbReference>
<accession>A0A6P8AYM6</accession>
<evidence type="ECO:0000313" key="3">
    <source>
        <dbReference type="Proteomes" id="UP000515153"/>
    </source>
</evidence>
<keyword evidence="3" id="KW-1185">Reference proteome</keyword>
<evidence type="ECO:0000313" key="4">
    <source>
        <dbReference type="RefSeq" id="XP_030980018.1"/>
    </source>
</evidence>
<dbReference type="Pfam" id="PF13409">
    <property type="entry name" value="GST_N_2"/>
    <property type="match status" value="1"/>
</dbReference>
<evidence type="ECO:0000259" key="2">
    <source>
        <dbReference type="PROSITE" id="PS50404"/>
    </source>
</evidence>
<gene>
    <name evidence="4" type="ORF">PgNI_10524</name>
</gene>
<proteinExistence type="inferred from homology"/>
<dbReference type="InterPro" id="IPR004045">
    <property type="entry name" value="Glutathione_S-Trfase_N"/>
</dbReference>
<dbReference type="GeneID" id="41965403"/>
<dbReference type="PANTHER" id="PTHR44051:SF8">
    <property type="entry name" value="GLUTATHIONE S-TRANSFERASE GSTA"/>
    <property type="match status" value="1"/>
</dbReference>
<dbReference type="PANTHER" id="PTHR44051">
    <property type="entry name" value="GLUTATHIONE S-TRANSFERASE-RELATED"/>
    <property type="match status" value="1"/>
</dbReference>
<dbReference type="KEGG" id="pgri:PgNI_10524"/>
<dbReference type="Gene3D" id="3.40.30.10">
    <property type="entry name" value="Glutaredoxin"/>
    <property type="match status" value="1"/>
</dbReference>